<feature type="compositionally biased region" description="Polar residues" evidence="9">
    <location>
        <begin position="827"/>
        <end position="850"/>
    </location>
</feature>
<comment type="catalytic activity">
    <reaction evidence="4">
        <text>3-(carbamoylamino)-2-methylpropanoate + H2O + 2 H(+) = (R)-3-amino-2-methylpropanoate + NH4(+) + CO2</text>
        <dbReference type="Rhea" id="RHEA:37339"/>
        <dbReference type="ChEBI" id="CHEBI:15377"/>
        <dbReference type="ChEBI" id="CHEBI:15378"/>
        <dbReference type="ChEBI" id="CHEBI:16526"/>
        <dbReference type="ChEBI" id="CHEBI:28938"/>
        <dbReference type="ChEBI" id="CHEBI:57731"/>
        <dbReference type="ChEBI" id="CHEBI:74414"/>
        <dbReference type="EC" id="3.5.1.6"/>
    </reaction>
</comment>
<dbReference type="FunFam" id="3.60.110.10:FF:000008">
    <property type="entry name" value="Beta-alanine synthase"/>
    <property type="match status" value="1"/>
</dbReference>
<feature type="compositionally biased region" description="Low complexity" evidence="9">
    <location>
        <begin position="1526"/>
        <end position="1536"/>
    </location>
</feature>
<feature type="region of interest" description="Disordered" evidence="9">
    <location>
        <begin position="927"/>
        <end position="986"/>
    </location>
</feature>
<evidence type="ECO:0000256" key="2">
    <source>
        <dbReference type="ARBA" id="ARBA00022801"/>
    </source>
</evidence>
<dbReference type="GO" id="GO:0004672">
    <property type="term" value="F:protein kinase activity"/>
    <property type="evidence" value="ECO:0007669"/>
    <property type="project" value="InterPro"/>
</dbReference>
<dbReference type="InterPro" id="IPR000719">
    <property type="entry name" value="Prot_kinase_dom"/>
</dbReference>
<organism evidence="12">
    <name type="scientific">Chromera velia CCMP2878</name>
    <dbReference type="NCBI Taxonomy" id="1169474"/>
    <lineage>
        <taxon>Eukaryota</taxon>
        <taxon>Sar</taxon>
        <taxon>Alveolata</taxon>
        <taxon>Colpodellida</taxon>
        <taxon>Chromeraceae</taxon>
        <taxon>Chromera</taxon>
    </lineage>
</organism>
<dbReference type="InterPro" id="IPR003010">
    <property type="entry name" value="C-N_Hydrolase"/>
</dbReference>
<evidence type="ECO:0000256" key="3">
    <source>
        <dbReference type="ARBA" id="ARBA00050540"/>
    </source>
</evidence>
<feature type="compositionally biased region" description="Pro residues" evidence="9">
    <location>
        <begin position="1439"/>
        <end position="1448"/>
    </location>
</feature>
<comment type="pathway">
    <text evidence="1">Amino-acid biosynthesis; beta-alanine biosynthesis.</text>
</comment>
<dbReference type="Gene3D" id="3.30.200.20">
    <property type="entry name" value="Phosphorylase Kinase, domain 1"/>
    <property type="match status" value="1"/>
</dbReference>
<sequence length="1713" mass="184074">MRTYALLAAAAFGLCRSSEDDPETAKLRTAAGVDLSDPMTSFSSVEDVIEKYVPGTEKEQVLRVLYGNMAKKMQVPESLQKTADRLNFQVKLETLAGNAFREEMREPNVLRVGLIQNTIVKPTTASVKEQYEGLENRMSDLIDAAGEMGVNVLGLQEAWTMPFAFATREKGKWLEFAENPVDGRSVEFIKRKAKQWGMVIVSPILERDPKHQEKIWNTAVVVSSRGVVLGKHRKNHIPRVGDFNEATYYLEGNTGHPIFETEFGKIAINICYGRHHPLNWLGFALNGAEIVFNPSATVGALSEPMWPLEGRTAAVANTYFVASNNRVGTETFPNEFTSADGKAAHKDFGHFYGSSYVAGPDASRSSSLTRLRDGVLAVDVDLNQIRQVREKWMFQMTARYEMYEDLLKAYNSEGFEPQIVRDPALVPTSRRAAVSGTGSVFEAVGVQDRKHYAVKAIQKARQKLVANENYFRNIYEFVLGKPSRFTIFVKEVLEEGETFYIVMERCFGPDMVEFVLSFDPGGIPEGECKRLMNQVLLAVNHLHSHRVLHRDIKLDNVMFRNLPLTWVQSCEEKGKELPELPPYAPQRPQPNGGGGGVKGRGEEVIFLGEEEGRRRGSAFVGFEDALVLDFDMCLFLDRKDPPKTVEKEGEVSVVGTREYMAPESYKGTYTAASDLWGCGVILFVLVDGHFPFDVSGCKSNKDVRKILKQGVRFEQNLISKFPEAVDLASSLLAYNPDSRMASSFQALHHPWLSPISRPIPLRTRRNTQLMVHSGGAPSGTCRSAAGGGGAASTVTECFESPLTSTVDFENRNRRKTNGGAELYMDTSPMSNTTMASSPMNVHGSNLSPSHDSLACSTARRRRHGSSAMSPTVDVSPCEQPRTGYFENCHPIIYSSDGQPMGVDSLSGGTSRSSAHLVSLGGTWGDPFRMGHHQGGSPSDLGGNCSPSSLMGGMQGGGGHRASLEGGERRKRKESHRERESPTAQIDLSIPLDEEAGGVGSSETGAVLPTGGGGMGVHTLAWAGVTAEREGAVVPGRPHHPLPSASSPFHPHGQASPLCPRDEGLSEHSHAIPRAPSISTRSPVVPMGDVSMDPPPVCDFSFVDGDGEDDREEEGKDIEGGNGGNDDDGMGATIRPHAPLPPFAGLLSSELPSGSPFAPHSTEMALESGSTSNVQGGLSHGRNNHLGLGSIFSADAAGGDGIFRGLSPSPLSPSTGTFGSQAVQGVSQYANALAGRGVPETCWGLVGVSPEDNTFRSSHLCHPPAATGGDGDGQGGMRDIEVCGEQVSMAFPTSLSGPGPGFPSGDGYRSRESGSAHHHETMGTNRGYGGKATDVDGRSDDAPWAVSHRAHTHTHTRSAPPPLQPHQMPQGWIPRSPPPGSTPEDATVAAAKVNTSDQNKERTHPKVDTTTPQSPKMPSTQFHTHPHPHEMNHLSAPFRPLSPPLGPPKDPFHTHFPSGFHPPHPHSPGMSRGHQQQLKQLYPSMQVPPQDPRQSQGGSSHPHPQPPKAAQHCLPYPTAHPHHQPHCHTPTSQQQQQGIPFGGAFYTFFPLTSQPSTTHLTVPMGETREDEALTHQGPREIHSPGMSAQTLTDTSPPQQCDPSHWQAAASAFTGALPVPSLIPASQPPSKTGGTHPFPLPPPGAFFLLPPSSTTTNPCTGFLGGSLPSLPTAEYTFQHHQQQQQHAAASGAQGGGLSAGGVTVPLGGGGGGSPV</sequence>
<comment type="catalytic activity">
    <reaction evidence="3">
        <text>3-(carbamoylamino)propanoate + H2O + 2 H(+) = beta-alanine + NH4(+) + CO2</text>
        <dbReference type="Rhea" id="RHEA:11184"/>
        <dbReference type="ChEBI" id="CHEBI:11892"/>
        <dbReference type="ChEBI" id="CHEBI:15377"/>
        <dbReference type="ChEBI" id="CHEBI:15378"/>
        <dbReference type="ChEBI" id="CHEBI:16526"/>
        <dbReference type="ChEBI" id="CHEBI:28938"/>
        <dbReference type="ChEBI" id="CHEBI:57966"/>
        <dbReference type="EC" id="3.5.1.6"/>
    </reaction>
</comment>
<dbReference type="Pfam" id="PF00795">
    <property type="entry name" value="CN_hydrolase"/>
    <property type="match status" value="1"/>
</dbReference>
<dbReference type="PROSITE" id="PS50011">
    <property type="entry name" value="PROTEIN_KINASE_DOM"/>
    <property type="match status" value="1"/>
</dbReference>
<dbReference type="PROSITE" id="PS50263">
    <property type="entry name" value="CN_HYDROLASE"/>
    <property type="match status" value="1"/>
</dbReference>
<dbReference type="PROSITE" id="PS00108">
    <property type="entry name" value="PROTEIN_KINASE_ST"/>
    <property type="match status" value="1"/>
</dbReference>
<keyword evidence="2" id="KW-0378">Hydrolase</keyword>
<dbReference type="PANTHER" id="PTHR43674:SF2">
    <property type="entry name" value="BETA-UREIDOPROPIONASE"/>
    <property type="match status" value="1"/>
</dbReference>
<gene>
    <name evidence="12" type="ORF">Cvel_5431</name>
</gene>
<name>A0A0G4GYZ1_9ALVE</name>
<proteinExistence type="inferred from homology"/>
<dbReference type="PANTHER" id="PTHR43674">
    <property type="entry name" value="NITRILASE C965.09-RELATED"/>
    <property type="match status" value="1"/>
</dbReference>
<dbReference type="SUPFAM" id="SSF56317">
    <property type="entry name" value="Carbon-nitrogen hydrolase"/>
    <property type="match status" value="1"/>
</dbReference>
<dbReference type="Pfam" id="PF00069">
    <property type="entry name" value="Pkinase"/>
    <property type="match status" value="2"/>
</dbReference>
<protein>
    <recommendedName>
        <fullName evidence="7">Beta-ureidopropionase</fullName>
        <ecNumber evidence="6">3.5.1.6</ecNumber>
    </recommendedName>
    <alternativeName>
        <fullName evidence="8">N-carbamoyl-beta-alanine amidohydrolase</fullName>
    </alternativeName>
</protein>
<dbReference type="EC" id="3.5.1.6" evidence="6"/>
<dbReference type="Gene3D" id="3.60.110.10">
    <property type="entry name" value="Carbon-nitrogen hydrolase"/>
    <property type="match status" value="1"/>
</dbReference>
<dbReference type="InterPro" id="IPR036526">
    <property type="entry name" value="C-N_Hydrolase_sf"/>
</dbReference>
<feature type="domain" description="Protein kinase" evidence="10">
    <location>
        <begin position="426"/>
        <end position="752"/>
    </location>
</feature>
<dbReference type="InterPro" id="IPR050345">
    <property type="entry name" value="Aliph_Amidase/BUP"/>
</dbReference>
<comment type="similarity">
    <text evidence="5">Belongs to the carbon-nitrogen hydrolase superfamily. BUP family.</text>
</comment>
<feature type="region of interest" description="Disordered" evidence="9">
    <location>
        <begin position="1102"/>
        <end position="1133"/>
    </location>
</feature>
<dbReference type="InterPro" id="IPR008271">
    <property type="entry name" value="Ser/Thr_kinase_AS"/>
</dbReference>
<dbReference type="InterPro" id="IPR011009">
    <property type="entry name" value="Kinase-like_dom_sf"/>
</dbReference>
<feature type="compositionally biased region" description="Pro residues" evidence="9">
    <location>
        <begin position="579"/>
        <end position="588"/>
    </location>
</feature>
<feature type="compositionally biased region" description="Basic and acidic residues" evidence="9">
    <location>
        <begin position="1307"/>
        <end position="1320"/>
    </location>
</feature>
<evidence type="ECO:0000313" key="12">
    <source>
        <dbReference type="EMBL" id="CEM36421.1"/>
    </source>
</evidence>
<evidence type="ECO:0000256" key="4">
    <source>
        <dbReference type="ARBA" id="ARBA00050552"/>
    </source>
</evidence>
<dbReference type="SUPFAM" id="SSF56112">
    <property type="entry name" value="Protein kinase-like (PK-like)"/>
    <property type="match status" value="1"/>
</dbReference>
<evidence type="ECO:0000256" key="1">
    <source>
        <dbReference type="ARBA" id="ARBA00004668"/>
    </source>
</evidence>
<evidence type="ECO:0000256" key="8">
    <source>
        <dbReference type="ARBA" id="ARBA00075038"/>
    </source>
</evidence>
<dbReference type="GO" id="GO:0005524">
    <property type="term" value="F:ATP binding"/>
    <property type="evidence" value="ECO:0007669"/>
    <property type="project" value="InterPro"/>
</dbReference>
<dbReference type="GO" id="GO:0003837">
    <property type="term" value="F:beta-ureidopropionase activity"/>
    <property type="evidence" value="ECO:0007669"/>
    <property type="project" value="UniProtKB-EC"/>
</dbReference>
<feature type="compositionally biased region" description="Polar residues" evidence="9">
    <location>
        <begin position="1407"/>
        <end position="1422"/>
    </location>
</feature>
<dbReference type="EMBL" id="CDMZ01001702">
    <property type="protein sequence ID" value="CEM36421.1"/>
    <property type="molecule type" value="Genomic_DNA"/>
</dbReference>
<dbReference type="VEuPathDB" id="CryptoDB:Cvel_5431"/>
<feature type="compositionally biased region" description="Low complexity" evidence="9">
    <location>
        <begin position="1676"/>
        <end position="1689"/>
    </location>
</feature>
<dbReference type="SMART" id="SM00220">
    <property type="entry name" value="S_TKc"/>
    <property type="match status" value="1"/>
</dbReference>
<feature type="region of interest" description="Disordered" evidence="9">
    <location>
        <begin position="812"/>
        <end position="876"/>
    </location>
</feature>
<accession>A0A0G4GYZ1</accession>
<feature type="region of interest" description="Disordered" evidence="9">
    <location>
        <begin position="577"/>
        <end position="600"/>
    </location>
</feature>
<feature type="region of interest" description="Disordered" evidence="9">
    <location>
        <begin position="1289"/>
        <end position="1537"/>
    </location>
</feature>
<feature type="domain" description="CN hydrolase" evidence="11">
    <location>
        <begin position="110"/>
        <end position="382"/>
    </location>
</feature>
<feature type="compositionally biased region" description="Basic and acidic residues" evidence="9">
    <location>
        <begin position="1397"/>
        <end position="1406"/>
    </location>
</feature>
<evidence type="ECO:0000256" key="9">
    <source>
        <dbReference type="SAM" id="MobiDB-lite"/>
    </source>
</evidence>
<evidence type="ECO:0000259" key="10">
    <source>
        <dbReference type="PROSITE" id="PS50011"/>
    </source>
</evidence>
<reference evidence="12" key="1">
    <citation type="submission" date="2014-11" db="EMBL/GenBank/DDBJ databases">
        <authorList>
            <person name="Otto D Thomas"/>
            <person name="Naeem Raeece"/>
        </authorList>
    </citation>
    <scope>NUCLEOTIDE SEQUENCE</scope>
</reference>
<evidence type="ECO:0000256" key="5">
    <source>
        <dbReference type="ARBA" id="ARBA00061249"/>
    </source>
</evidence>
<feature type="compositionally biased region" description="Gly residues" evidence="9">
    <location>
        <begin position="1704"/>
        <end position="1713"/>
    </location>
</feature>
<evidence type="ECO:0000256" key="6">
    <source>
        <dbReference type="ARBA" id="ARBA00066985"/>
    </source>
</evidence>
<evidence type="ECO:0000259" key="11">
    <source>
        <dbReference type="PROSITE" id="PS50263"/>
    </source>
</evidence>
<evidence type="ECO:0000256" key="7">
    <source>
        <dbReference type="ARBA" id="ARBA00074804"/>
    </source>
</evidence>
<dbReference type="Gene3D" id="1.10.510.10">
    <property type="entry name" value="Transferase(Phosphotransferase) domain 1"/>
    <property type="match status" value="1"/>
</dbReference>
<feature type="region of interest" description="Disordered" evidence="9">
    <location>
        <begin position="1675"/>
        <end position="1713"/>
    </location>
</feature>
<dbReference type="GO" id="GO:0033396">
    <property type="term" value="P:beta-alanine biosynthetic process via 3-ureidopropionate"/>
    <property type="evidence" value="ECO:0007669"/>
    <property type="project" value="TreeGrafter"/>
</dbReference>